<dbReference type="PANTHER" id="PTHR33055">
    <property type="entry name" value="TRANSPOSASE FOR INSERTION SEQUENCE ELEMENT IS1111A"/>
    <property type="match status" value="1"/>
</dbReference>
<dbReference type="GO" id="GO:0004803">
    <property type="term" value="F:transposase activity"/>
    <property type="evidence" value="ECO:0007669"/>
    <property type="project" value="InterPro"/>
</dbReference>
<reference evidence="3" key="2">
    <citation type="journal article" date="2012" name="PLoS ONE">
        <title>A Deeply Branching Thermophilic Bacterium with an Ancient Acetyl-CoA Pathway Dominates a Subsurface Ecosystem.</title>
        <authorList>
            <person name="Takami H."/>
            <person name="Noguchi H."/>
            <person name="Takaki Y."/>
            <person name="Uchiyama I."/>
            <person name="Toyoda A."/>
            <person name="Nishi S."/>
            <person name="Chee G.-J."/>
            <person name="Arai W."/>
            <person name="Nunoura T."/>
            <person name="Itoh T."/>
            <person name="Hattori M."/>
            <person name="Takai K."/>
        </authorList>
    </citation>
    <scope>NUCLEOTIDE SEQUENCE</scope>
</reference>
<reference evidence="3" key="1">
    <citation type="journal article" date="2005" name="Environ. Microbiol.">
        <title>Genetic and functional properties of uncultivated thermophilic crenarchaeotes from a subsurface gold mine as revealed by analysis of genome fragments.</title>
        <authorList>
            <person name="Nunoura T."/>
            <person name="Hirayama H."/>
            <person name="Takami H."/>
            <person name="Oida H."/>
            <person name="Nishi S."/>
            <person name="Shimamura S."/>
            <person name="Suzuki Y."/>
            <person name="Inagaki F."/>
            <person name="Takai K."/>
            <person name="Nealson K.H."/>
            <person name="Horikoshi K."/>
        </authorList>
    </citation>
    <scope>NUCLEOTIDE SEQUENCE</scope>
</reference>
<name>H5SKC1_9ZZZZ</name>
<gene>
    <name evidence="3" type="ORF">HGMM_F41E03C18</name>
</gene>
<dbReference type="PANTHER" id="PTHR33055:SF13">
    <property type="entry name" value="TRANSPOSASE"/>
    <property type="match status" value="1"/>
</dbReference>
<dbReference type="InterPro" id="IPR002525">
    <property type="entry name" value="Transp_IS110-like_N"/>
</dbReference>
<dbReference type="GO" id="GO:0006313">
    <property type="term" value="P:DNA transposition"/>
    <property type="evidence" value="ECO:0007669"/>
    <property type="project" value="InterPro"/>
</dbReference>
<sequence>MNNPLLVGVDVHRQTNTVCLMNCQGQELAPRFTVENNRPGAQAFIQQVAQQVVDGDFDAIHIAAEATGWYWWHFFQTLEQDPLLNQWSLELYPLNPRLTANFRKTYLDLDHHDLTDAFIIADRLRLGRDLPPPFHYDQQYFPLRLLTRYRYHLAHQLAQEKAYCLSFLYLKASEYTRLSPFSNVFGAASRAVLQEFASIEDIAAIPFEELVDFIDQKGKRRFADPAANAHRLLQVAHHSYPLPEALRQPVHLLLQWSLRLITFLEQQEKRVDQAIAHHLEAIPHTLDTIPGLGPVFCAGIIAEIGGVERFQYDEAKVARYAGFRWRRHQSGDFQGEASWLTHTGNRYLRYYFCEGGNRVRMCDPEYAAYYDRKYREVPRHQHKRAMVLTGRKLVRLVVRLLTTHQPYRPRRRQNTQQ</sequence>
<dbReference type="InterPro" id="IPR047650">
    <property type="entry name" value="Transpos_IS110"/>
</dbReference>
<accession>H5SKC1</accession>
<evidence type="ECO:0000259" key="1">
    <source>
        <dbReference type="Pfam" id="PF01548"/>
    </source>
</evidence>
<protein>
    <submittedName>
        <fullName evidence="3">Transposase</fullName>
    </submittedName>
</protein>
<dbReference type="GO" id="GO:0003677">
    <property type="term" value="F:DNA binding"/>
    <property type="evidence" value="ECO:0007669"/>
    <property type="project" value="InterPro"/>
</dbReference>
<dbReference type="NCBIfam" id="NF033542">
    <property type="entry name" value="transpos_IS110"/>
    <property type="match status" value="1"/>
</dbReference>
<dbReference type="EMBL" id="AP011753">
    <property type="protein sequence ID" value="BAL56607.1"/>
    <property type="molecule type" value="Genomic_DNA"/>
</dbReference>
<dbReference type="InterPro" id="IPR003346">
    <property type="entry name" value="Transposase_20"/>
</dbReference>
<feature type="domain" description="Transposase IS116/IS110/IS902 C-terminal" evidence="2">
    <location>
        <begin position="285"/>
        <end position="370"/>
    </location>
</feature>
<proteinExistence type="predicted"/>
<evidence type="ECO:0000259" key="2">
    <source>
        <dbReference type="Pfam" id="PF02371"/>
    </source>
</evidence>
<evidence type="ECO:0000313" key="3">
    <source>
        <dbReference type="EMBL" id="BAL56607.1"/>
    </source>
</evidence>
<organism evidence="3">
    <name type="scientific">uncultured prokaryote</name>
    <dbReference type="NCBI Taxonomy" id="198431"/>
    <lineage>
        <taxon>unclassified sequences</taxon>
        <taxon>environmental samples</taxon>
    </lineage>
</organism>
<dbReference type="Pfam" id="PF01548">
    <property type="entry name" value="DEDD_Tnp_IS110"/>
    <property type="match status" value="1"/>
</dbReference>
<dbReference type="Pfam" id="PF02371">
    <property type="entry name" value="Transposase_20"/>
    <property type="match status" value="1"/>
</dbReference>
<feature type="domain" description="Transposase IS110-like N-terminal" evidence="1">
    <location>
        <begin position="7"/>
        <end position="168"/>
    </location>
</feature>
<dbReference type="AlphaFoldDB" id="H5SKC1"/>